<dbReference type="AlphaFoldDB" id="A0A5C3EKZ3"/>
<proteinExistence type="predicted"/>
<dbReference type="Proteomes" id="UP000324022">
    <property type="component" value="Unassembled WGS sequence"/>
</dbReference>
<feature type="chain" id="PRO_5022687693" evidence="1">
    <location>
        <begin position="26"/>
        <end position="183"/>
    </location>
</feature>
<keyword evidence="3" id="KW-1185">Reference proteome</keyword>
<organism evidence="2 3">
    <name type="scientific">Ustilago trichophora</name>
    <dbReference type="NCBI Taxonomy" id="86804"/>
    <lineage>
        <taxon>Eukaryota</taxon>
        <taxon>Fungi</taxon>
        <taxon>Dikarya</taxon>
        <taxon>Basidiomycota</taxon>
        <taxon>Ustilaginomycotina</taxon>
        <taxon>Ustilaginomycetes</taxon>
        <taxon>Ustilaginales</taxon>
        <taxon>Ustilaginaceae</taxon>
        <taxon>Ustilago</taxon>
    </lineage>
</organism>
<accession>A0A5C3EKZ3</accession>
<gene>
    <name evidence="2" type="ORF">UTRI_06187_B</name>
</gene>
<sequence length="183" mass="20763">MIVTNLAITIIQPLLLLFLTSEVGGAEFHGRLADYNENPHIDDQLYDTNLAQISADAIERQLRLPKNFFSPVIGYSEDVAERARSHVDTPNARFILLHQHGNPRGALAFSPFEFQHPITGRRRAAVVMFSITPRMRSEILGEAHFPETMDQASVARMLLNINRSAPWNKASLMNHYGYYALRF</sequence>
<name>A0A5C3EKZ3_9BASI</name>
<evidence type="ECO:0000313" key="3">
    <source>
        <dbReference type="Proteomes" id="UP000324022"/>
    </source>
</evidence>
<reference evidence="2 3" key="1">
    <citation type="submission" date="2018-03" db="EMBL/GenBank/DDBJ databases">
        <authorList>
            <person name="Guldener U."/>
        </authorList>
    </citation>
    <scope>NUCLEOTIDE SEQUENCE [LARGE SCALE GENOMIC DNA]</scope>
    <source>
        <strain evidence="2 3">NBRC100155</strain>
    </source>
</reference>
<evidence type="ECO:0000256" key="1">
    <source>
        <dbReference type="SAM" id="SignalP"/>
    </source>
</evidence>
<dbReference type="OrthoDB" id="2556088at2759"/>
<evidence type="ECO:0000313" key="2">
    <source>
        <dbReference type="EMBL" id="SPO29909.1"/>
    </source>
</evidence>
<dbReference type="EMBL" id="OOIN01000030">
    <property type="protein sequence ID" value="SPO29909.1"/>
    <property type="molecule type" value="Genomic_DNA"/>
</dbReference>
<feature type="signal peptide" evidence="1">
    <location>
        <begin position="1"/>
        <end position="25"/>
    </location>
</feature>
<protein>
    <submittedName>
        <fullName evidence="2">Uncharacterized protein</fullName>
    </submittedName>
</protein>
<keyword evidence="1" id="KW-0732">Signal</keyword>